<keyword evidence="4" id="KW-1185">Reference proteome</keyword>
<evidence type="ECO:0000259" key="2">
    <source>
        <dbReference type="Pfam" id="PF01636"/>
    </source>
</evidence>
<feature type="region of interest" description="Disordered" evidence="1">
    <location>
        <begin position="1"/>
        <end position="77"/>
    </location>
</feature>
<dbReference type="Gene3D" id="3.90.1200.10">
    <property type="match status" value="1"/>
</dbReference>
<evidence type="ECO:0000313" key="4">
    <source>
        <dbReference type="Proteomes" id="UP000312512"/>
    </source>
</evidence>
<name>A0A5C4VZD0_9ACTN</name>
<gene>
    <name evidence="3" type="ORF">FH608_034310</name>
</gene>
<protein>
    <submittedName>
        <fullName evidence="3">Phosphotransferase</fullName>
    </submittedName>
</protein>
<feature type="compositionally biased region" description="Basic residues" evidence="1">
    <location>
        <begin position="43"/>
        <end position="54"/>
    </location>
</feature>
<dbReference type="EMBL" id="VDLX02000015">
    <property type="protein sequence ID" value="KAB8190595.1"/>
    <property type="molecule type" value="Genomic_DNA"/>
</dbReference>
<reference evidence="3 4" key="1">
    <citation type="submission" date="2019-10" db="EMBL/GenBank/DDBJ databases">
        <title>Nonomuraea sp. nov., isolated from Phyllanthus amarus.</title>
        <authorList>
            <person name="Klykleung N."/>
            <person name="Tanasupawat S."/>
        </authorList>
    </citation>
    <scope>NUCLEOTIDE SEQUENCE [LARGE SCALE GENOMIC DNA]</scope>
    <source>
        <strain evidence="3 4">PA1-10</strain>
    </source>
</reference>
<dbReference type="OrthoDB" id="3723194at2"/>
<comment type="caution">
    <text evidence="3">The sequence shown here is derived from an EMBL/GenBank/DDBJ whole genome shotgun (WGS) entry which is preliminary data.</text>
</comment>
<dbReference type="Pfam" id="PF01636">
    <property type="entry name" value="APH"/>
    <property type="match status" value="1"/>
</dbReference>
<organism evidence="3 4">
    <name type="scientific">Nonomuraea phyllanthi</name>
    <dbReference type="NCBI Taxonomy" id="2219224"/>
    <lineage>
        <taxon>Bacteria</taxon>
        <taxon>Bacillati</taxon>
        <taxon>Actinomycetota</taxon>
        <taxon>Actinomycetes</taxon>
        <taxon>Streptosporangiales</taxon>
        <taxon>Streptosporangiaceae</taxon>
        <taxon>Nonomuraea</taxon>
    </lineage>
</organism>
<evidence type="ECO:0000313" key="3">
    <source>
        <dbReference type="EMBL" id="KAB8190595.1"/>
    </source>
</evidence>
<feature type="compositionally biased region" description="Basic and acidic residues" evidence="1">
    <location>
        <begin position="30"/>
        <end position="42"/>
    </location>
</feature>
<dbReference type="InterPro" id="IPR002575">
    <property type="entry name" value="Aminoglycoside_PTrfase"/>
</dbReference>
<keyword evidence="3" id="KW-0808">Transferase</keyword>
<dbReference type="Proteomes" id="UP000312512">
    <property type="component" value="Unassembled WGS sequence"/>
</dbReference>
<feature type="domain" description="Aminoglycoside phosphotransferase" evidence="2">
    <location>
        <begin position="131"/>
        <end position="337"/>
    </location>
</feature>
<dbReference type="GO" id="GO:0016740">
    <property type="term" value="F:transferase activity"/>
    <property type="evidence" value="ECO:0007669"/>
    <property type="project" value="UniProtKB-KW"/>
</dbReference>
<accession>A0A5C4VZD0</accession>
<dbReference type="AlphaFoldDB" id="A0A5C4VZD0"/>
<sequence length="385" mass="43404">MVRRRPRTRADPRRRGCSRVPEGHRHRQDRRGIRPARGERTRPRTRSRPRHHPARFCAPRGGGSHREEARHGPRRQITTQRWHVTVSQTPSIPFSSVEALATLLETCEAAGLAGQDARLLRLGENALFVLPAEQVVVRIARSVEVLDDVRKEVAVSAWLNESGIPAARTTAHEQPLIVRGHPVTLWHLIPGSGSPATLDDLAGVLRELHGLAVPADLGLPAMNILSRVSERINAAAVLTEEDRDFLLTRRRELQTAYDALAFPLTPCAVHGDAHNENLIKTADGSVLLIDFERFAFGPPETDLAVTAIEHSVGWGTRAEYDRFAERYGFDVLAWEGYPVLRDINELKMTTWLMQNVSENEAIAQEFRNRMHSLRNPDMPRRWRAF</sequence>
<proteinExistence type="predicted"/>
<evidence type="ECO:0000256" key="1">
    <source>
        <dbReference type="SAM" id="MobiDB-lite"/>
    </source>
</evidence>
<dbReference type="SUPFAM" id="SSF56112">
    <property type="entry name" value="Protein kinase-like (PK-like)"/>
    <property type="match status" value="1"/>
</dbReference>
<dbReference type="InterPro" id="IPR011009">
    <property type="entry name" value="Kinase-like_dom_sf"/>
</dbReference>